<dbReference type="EMBL" id="KY523104">
    <property type="protein sequence ID" value="QKU34850.1"/>
    <property type="molecule type" value="Genomic_DNA"/>
</dbReference>
<proteinExistence type="predicted"/>
<dbReference type="RefSeq" id="YP_010781502.1">
    <property type="nucleotide sequence ID" value="NC_075039.1"/>
</dbReference>
<name>A0A6N1NKR7_9VIRU</name>
<dbReference type="GeneID" id="80518266"/>
<dbReference type="KEGG" id="vg:80518266"/>
<keyword evidence="1" id="KW-1133">Transmembrane helix</keyword>
<feature type="transmembrane region" description="Helical" evidence="1">
    <location>
        <begin position="183"/>
        <end position="201"/>
    </location>
</feature>
<organism evidence="2">
    <name type="scientific">Tupanvirus soda lake</name>
    <dbReference type="NCBI Taxonomy" id="2126985"/>
    <lineage>
        <taxon>Viruses</taxon>
        <taxon>Varidnaviria</taxon>
        <taxon>Bamfordvirae</taxon>
        <taxon>Nucleocytoviricota</taxon>
        <taxon>Megaviricetes</taxon>
        <taxon>Imitervirales</taxon>
        <taxon>Mimiviridae</taxon>
        <taxon>Megamimivirinae</taxon>
        <taxon>Tupanvirus</taxon>
        <taxon>Tupanvirus salinum</taxon>
    </lineage>
</organism>
<evidence type="ECO:0000256" key="1">
    <source>
        <dbReference type="SAM" id="Phobius"/>
    </source>
</evidence>
<reference evidence="2" key="1">
    <citation type="submission" date="2017-01" db="EMBL/GenBank/DDBJ databases">
        <authorList>
            <person name="Assis F.L."/>
            <person name="Abrahao J.S."/>
            <person name="Silva L."/>
            <person name="Khalil J.B."/>
            <person name="Rodrigues R."/>
            <person name="Silva L.S."/>
            <person name="Arantes T."/>
            <person name="Boratto P."/>
            <person name="Andrade M."/>
            <person name="Kroon E.G."/>
            <person name="Ribeiro B."/>
            <person name="Bergier I."/>
            <person name="Seligmann H."/>
            <person name="Ghigo E."/>
            <person name="Colson P."/>
            <person name="Levasseur A."/>
            <person name="Raoult D."/>
            <person name="Scola B.L."/>
        </authorList>
    </citation>
    <scope>NUCLEOTIDE SEQUENCE</scope>
    <source>
        <strain evidence="2">Soda lake</strain>
    </source>
</reference>
<evidence type="ECO:0000313" key="2">
    <source>
        <dbReference type="EMBL" id="QKU34850.1"/>
    </source>
</evidence>
<keyword evidence="1" id="KW-0812">Transmembrane</keyword>
<accession>A0A6N1NKR7</accession>
<reference evidence="2" key="2">
    <citation type="journal article" date="2018" name="Nat. Commun.">
        <title>Tailed giant Tupanvirus possesses the most complete translational apparatus of the known virosphere.</title>
        <authorList>
            <person name="Abrahao J."/>
            <person name="Silva L."/>
            <person name="Silva L.S."/>
            <person name="Khalil J.Y.B."/>
            <person name="Rodrigues R."/>
            <person name="Arantes T."/>
            <person name="Assis F."/>
            <person name="Boratto P."/>
            <person name="Andrade M."/>
            <person name="Kroon E.G."/>
            <person name="Ribeiro B."/>
            <person name="Bergier I."/>
            <person name="Seligmann H."/>
            <person name="Ghigo E."/>
            <person name="Colson P."/>
            <person name="Levasseur A."/>
            <person name="Kroemer G."/>
            <person name="Raoult D."/>
            <person name="La Scola B."/>
        </authorList>
    </citation>
    <scope>NUCLEOTIDE SEQUENCE [LARGE SCALE GENOMIC DNA]</scope>
    <source>
        <strain evidence="2">Soda lake</strain>
    </source>
</reference>
<sequence length="206" mass="24319">MTLFYGHKPRLLLNFDNSTLNNSIHITTPEVSQAFYAILNNNKAYYTINSENPFRMYIDISIIEKLSVQQEKNFTINVYQLINKICQLVKSTDINEFKPFYEEYGGDFYYRSIVIDEMFPMGTYLIEILNPYFNQKYVFAVGNLEEFTFGDSINAIKSIIQIKTNFFNKNILSVFEGKIMKRLLFFVILIILILLILYIILKKLKR</sequence>
<keyword evidence="1" id="KW-0472">Membrane</keyword>
<protein>
    <submittedName>
        <fullName evidence="2">Uncharacterized protein</fullName>
    </submittedName>
</protein>